<dbReference type="RefSeq" id="WP_210535546.1">
    <property type="nucleotide sequence ID" value="NZ_JAGKTC010000001.1"/>
</dbReference>
<sequence length="90" mass="9577">MTAAYLSLSLFAALGFYLSSNHQRLLPATRSRAAALRMAAWIGTCTSLAFAVARLGVWAGVFSALTALMLALVLLPYADVALHLRKRGAP</sequence>
<keyword evidence="1" id="KW-0812">Transmembrane</keyword>
<keyword evidence="1" id="KW-0472">Membrane</keyword>
<keyword evidence="3" id="KW-1185">Reference proteome</keyword>
<keyword evidence="1" id="KW-1133">Transmembrane helix</keyword>
<reference evidence="2" key="1">
    <citation type="journal article" date="2016" name="Int. J. Syst. Evol. Microbiol.">
        <title>Pseudoxanthomonas helianthi sp. nov., isolated from roots of Jerusalem artichoke (Helianthus tuberosus).</title>
        <authorList>
            <person name="Kittiwongwattana C."/>
            <person name="Thawai C."/>
        </authorList>
    </citation>
    <scope>NUCLEOTIDE SEQUENCE</scope>
    <source>
        <strain evidence="2">110414</strain>
    </source>
</reference>
<gene>
    <name evidence="2" type="ORF">J5837_04695</name>
</gene>
<proteinExistence type="predicted"/>
<name>A0A941AUX5_9GAMM</name>
<comment type="caution">
    <text evidence="2">The sequence shown here is derived from an EMBL/GenBank/DDBJ whole genome shotgun (WGS) entry which is preliminary data.</text>
</comment>
<accession>A0A941AUX5</accession>
<dbReference type="AlphaFoldDB" id="A0A941AUX5"/>
<dbReference type="EMBL" id="JAGKTC010000001">
    <property type="protein sequence ID" value="MBP3983718.1"/>
    <property type="molecule type" value="Genomic_DNA"/>
</dbReference>
<evidence type="ECO:0000256" key="1">
    <source>
        <dbReference type="SAM" id="Phobius"/>
    </source>
</evidence>
<evidence type="ECO:0000313" key="2">
    <source>
        <dbReference type="EMBL" id="MBP3983718.1"/>
    </source>
</evidence>
<feature type="transmembrane region" description="Helical" evidence="1">
    <location>
        <begin position="57"/>
        <end position="78"/>
    </location>
</feature>
<evidence type="ECO:0008006" key="4">
    <source>
        <dbReference type="Google" id="ProtNLM"/>
    </source>
</evidence>
<protein>
    <recommendedName>
        <fullName evidence="4">DUF3325 domain-containing protein</fullName>
    </recommendedName>
</protein>
<dbReference type="Proteomes" id="UP000673447">
    <property type="component" value="Unassembled WGS sequence"/>
</dbReference>
<evidence type="ECO:0000313" key="3">
    <source>
        <dbReference type="Proteomes" id="UP000673447"/>
    </source>
</evidence>
<organism evidence="2 3">
    <name type="scientific">Pseudoxanthomonas helianthi</name>
    <dbReference type="NCBI Taxonomy" id="1453541"/>
    <lineage>
        <taxon>Bacteria</taxon>
        <taxon>Pseudomonadati</taxon>
        <taxon>Pseudomonadota</taxon>
        <taxon>Gammaproteobacteria</taxon>
        <taxon>Lysobacterales</taxon>
        <taxon>Lysobacteraceae</taxon>
        <taxon>Pseudoxanthomonas</taxon>
    </lineage>
</organism>
<reference evidence="2" key="2">
    <citation type="submission" date="2021-03" db="EMBL/GenBank/DDBJ databases">
        <authorList>
            <person name="Cao W."/>
        </authorList>
    </citation>
    <scope>NUCLEOTIDE SEQUENCE</scope>
    <source>
        <strain evidence="2">110414</strain>
    </source>
</reference>